<dbReference type="Proteomes" id="UP000789920">
    <property type="component" value="Unassembled WGS sequence"/>
</dbReference>
<gene>
    <name evidence="1" type="ORF">RPERSI_LOCUS26686</name>
</gene>
<keyword evidence="2" id="KW-1185">Reference proteome</keyword>
<protein>
    <submittedName>
        <fullName evidence="1">13560_t:CDS:1</fullName>
    </submittedName>
</protein>
<name>A0ACA9S5I2_9GLOM</name>
<comment type="caution">
    <text evidence="1">The sequence shown here is derived from an EMBL/GenBank/DDBJ whole genome shotgun (WGS) entry which is preliminary data.</text>
</comment>
<accession>A0ACA9S5I2</accession>
<sequence length="72" mass="8486">ILEQHHRKLNEFDLPTLDLSEEQNTEELPRLILEELNYVIDNSDLEKIALLNESQKIIFDKVIERVEKNQAG</sequence>
<proteinExistence type="predicted"/>
<organism evidence="1 2">
    <name type="scientific">Racocetra persica</name>
    <dbReference type="NCBI Taxonomy" id="160502"/>
    <lineage>
        <taxon>Eukaryota</taxon>
        <taxon>Fungi</taxon>
        <taxon>Fungi incertae sedis</taxon>
        <taxon>Mucoromycota</taxon>
        <taxon>Glomeromycotina</taxon>
        <taxon>Glomeromycetes</taxon>
        <taxon>Diversisporales</taxon>
        <taxon>Gigasporaceae</taxon>
        <taxon>Racocetra</taxon>
    </lineage>
</organism>
<reference evidence="1" key="1">
    <citation type="submission" date="2021-06" db="EMBL/GenBank/DDBJ databases">
        <authorList>
            <person name="Kallberg Y."/>
            <person name="Tangrot J."/>
            <person name="Rosling A."/>
        </authorList>
    </citation>
    <scope>NUCLEOTIDE SEQUENCE</scope>
    <source>
        <strain evidence="1">MA461A</strain>
    </source>
</reference>
<evidence type="ECO:0000313" key="2">
    <source>
        <dbReference type="Proteomes" id="UP000789920"/>
    </source>
</evidence>
<dbReference type="EMBL" id="CAJVQC010091834">
    <property type="protein sequence ID" value="CAG8826229.1"/>
    <property type="molecule type" value="Genomic_DNA"/>
</dbReference>
<feature type="non-terminal residue" evidence="1">
    <location>
        <position position="1"/>
    </location>
</feature>
<feature type="non-terminal residue" evidence="1">
    <location>
        <position position="72"/>
    </location>
</feature>
<evidence type="ECO:0000313" key="1">
    <source>
        <dbReference type="EMBL" id="CAG8826229.1"/>
    </source>
</evidence>